<protein>
    <submittedName>
        <fullName evidence="1">Uncharacterized protein</fullName>
    </submittedName>
</protein>
<reference evidence="1 2" key="1">
    <citation type="submission" date="2024-03" db="EMBL/GenBank/DDBJ databases">
        <title>A Dehalogenimonas Isolated from Estuarine Sediments Dihaloeliminates Chlorinated Alkanes.</title>
        <authorList>
            <person name="Yang Y."/>
            <person name="Wang H."/>
        </authorList>
    </citation>
    <scope>NUCLEOTIDE SEQUENCE [LARGE SCALE GENOMIC DNA]</scope>
    <source>
        <strain evidence="1 2">W</strain>
    </source>
</reference>
<organism evidence="1 2">
    <name type="scientific">Candidatus Dehalogenimonas loeffleri</name>
    <dbReference type="NCBI Taxonomy" id="3127115"/>
    <lineage>
        <taxon>Bacteria</taxon>
        <taxon>Bacillati</taxon>
        <taxon>Chloroflexota</taxon>
        <taxon>Dehalococcoidia</taxon>
        <taxon>Dehalococcoidales</taxon>
        <taxon>Dehalococcoidaceae</taxon>
        <taxon>Dehalogenimonas</taxon>
    </lineage>
</organism>
<gene>
    <name evidence="1" type="ORF">V8247_03940</name>
</gene>
<name>A0ABZ2JA82_9CHLR</name>
<dbReference type="Proteomes" id="UP001375370">
    <property type="component" value="Chromosome"/>
</dbReference>
<evidence type="ECO:0000313" key="1">
    <source>
        <dbReference type="EMBL" id="WWX26129.1"/>
    </source>
</evidence>
<sequence>MKAPSGCSDDHNNLPLSYNRLTGDWLLYYAVAKRFEWKIPPQDKADVRHSIMMELADAQNRKGGLPLPEAAMYRIASFEVADYWRKKKRQPDLISLDEETADNDTGLATVLPDDSALDLDAWVDARTFLLSCPKRLIQIAFKKVNGITLENAEYKYMSKWRKREQKKLVFCG</sequence>
<proteinExistence type="predicted"/>
<keyword evidence="2" id="KW-1185">Reference proteome</keyword>
<evidence type="ECO:0000313" key="2">
    <source>
        <dbReference type="Proteomes" id="UP001375370"/>
    </source>
</evidence>
<dbReference type="EMBL" id="CP146612">
    <property type="protein sequence ID" value="WWX26129.1"/>
    <property type="molecule type" value="Genomic_DNA"/>
</dbReference>
<accession>A0ABZ2JA82</accession>
<dbReference type="RefSeq" id="WP_338738989.1">
    <property type="nucleotide sequence ID" value="NZ_CP146612.1"/>
</dbReference>